<reference evidence="1 2" key="1">
    <citation type="journal article" date="2019" name="PLoS Biol.">
        <title>Sex chromosomes control vertical transmission of feminizing Wolbachia symbionts in an isopod.</title>
        <authorList>
            <person name="Becking T."/>
            <person name="Chebbi M.A."/>
            <person name="Giraud I."/>
            <person name="Moumen B."/>
            <person name="Laverre T."/>
            <person name="Caubet Y."/>
            <person name="Peccoud J."/>
            <person name="Gilbert C."/>
            <person name="Cordaux R."/>
        </authorList>
    </citation>
    <scope>NUCLEOTIDE SEQUENCE [LARGE SCALE GENOMIC DNA]</scope>
    <source>
        <strain evidence="1">ANa2</strain>
        <tissue evidence="1">Whole body excluding digestive tract and cuticle</tissue>
    </source>
</reference>
<keyword evidence="2" id="KW-1185">Reference proteome</keyword>
<organism evidence="1 2">
    <name type="scientific">Armadillidium nasatum</name>
    <dbReference type="NCBI Taxonomy" id="96803"/>
    <lineage>
        <taxon>Eukaryota</taxon>
        <taxon>Metazoa</taxon>
        <taxon>Ecdysozoa</taxon>
        <taxon>Arthropoda</taxon>
        <taxon>Crustacea</taxon>
        <taxon>Multicrustacea</taxon>
        <taxon>Malacostraca</taxon>
        <taxon>Eumalacostraca</taxon>
        <taxon>Peracarida</taxon>
        <taxon>Isopoda</taxon>
        <taxon>Oniscidea</taxon>
        <taxon>Crinocheta</taxon>
        <taxon>Armadillidiidae</taxon>
        <taxon>Armadillidium</taxon>
    </lineage>
</organism>
<sequence>IFRFQVLFTRYMGRSCEDYEELFYEEFDYEYFQYEELTWNFEICLCGRGHCSRFYKISSKPFKCEKKSRFNKSRRNRKRCLRWEVKSFNYQPGLF</sequence>
<protein>
    <submittedName>
        <fullName evidence="1">Uncharacterized protein</fullName>
    </submittedName>
</protein>
<proteinExistence type="predicted"/>
<dbReference type="Proteomes" id="UP000326759">
    <property type="component" value="Unassembled WGS sequence"/>
</dbReference>
<accession>A0A5N5T3U2</accession>
<feature type="non-terminal residue" evidence="1">
    <location>
        <position position="1"/>
    </location>
</feature>
<name>A0A5N5T3U2_9CRUS</name>
<comment type="caution">
    <text evidence="1">The sequence shown here is derived from an EMBL/GenBank/DDBJ whole genome shotgun (WGS) entry which is preliminary data.</text>
</comment>
<dbReference type="EMBL" id="SEYY01013019">
    <property type="protein sequence ID" value="KAB7500699.1"/>
    <property type="molecule type" value="Genomic_DNA"/>
</dbReference>
<evidence type="ECO:0000313" key="1">
    <source>
        <dbReference type="EMBL" id="KAB7500699.1"/>
    </source>
</evidence>
<gene>
    <name evidence="1" type="ORF">Anas_14394</name>
</gene>
<evidence type="ECO:0000313" key="2">
    <source>
        <dbReference type="Proteomes" id="UP000326759"/>
    </source>
</evidence>
<dbReference type="AlphaFoldDB" id="A0A5N5T3U2"/>